<feature type="region of interest" description="Disordered" evidence="1">
    <location>
        <begin position="42"/>
        <end position="77"/>
    </location>
</feature>
<accession>A0ABV4I893</accession>
<keyword evidence="2" id="KW-0472">Membrane</keyword>
<reference evidence="3 4" key="1">
    <citation type="submission" date="2024-07" db="EMBL/GenBank/DDBJ databases">
        <authorList>
            <person name="Thanompreechachai J."/>
            <person name="Duangmal K."/>
        </authorList>
    </citation>
    <scope>NUCLEOTIDE SEQUENCE [LARGE SCALE GENOMIC DNA]</scope>
    <source>
        <strain evidence="3 4">TBRC 1896</strain>
    </source>
</reference>
<feature type="transmembrane region" description="Helical" evidence="2">
    <location>
        <begin position="12"/>
        <end position="36"/>
    </location>
</feature>
<organism evidence="3 4">
    <name type="scientific">Kineococcus mangrovi</name>
    <dbReference type="NCBI Taxonomy" id="1660183"/>
    <lineage>
        <taxon>Bacteria</taxon>
        <taxon>Bacillati</taxon>
        <taxon>Actinomycetota</taxon>
        <taxon>Actinomycetes</taxon>
        <taxon>Kineosporiales</taxon>
        <taxon>Kineosporiaceae</taxon>
        <taxon>Kineococcus</taxon>
    </lineage>
</organism>
<dbReference type="EMBL" id="JBGGTQ010000006">
    <property type="protein sequence ID" value="MEZ0493437.1"/>
    <property type="molecule type" value="Genomic_DNA"/>
</dbReference>
<keyword evidence="2" id="KW-0812">Transmembrane</keyword>
<keyword evidence="4" id="KW-1185">Reference proteome</keyword>
<evidence type="ECO:0000256" key="1">
    <source>
        <dbReference type="SAM" id="MobiDB-lite"/>
    </source>
</evidence>
<gene>
    <name evidence="3" type="ORF">AB2L28_14450</name>
</gene>
<evidence type="ECO:0000313" key="4">
    <source>
        <dbReference type="Proteomes" id="UP001566476"/>
    </source>
</evidence>
<sequence>MLEGEENVVGPVVVVVFIALVVSALVLVALIVALVVRDHGRHRAARDGPHRGHWDLTGSGPMAHHRGEGPFGGAGGA</sequence>
<dbReference type="Proteomes" id="UP001566476">
    <property type="component" value="Unassembled WGS sequence"/>
</dbReference>
<dbReference type="RefSeq" id="WP_370719680.1">
    <property type="nucleotide sequence ID" value="NZ_JBGGTQ010000006.1"/>
</dbReference>
<comment type="caution">
    <text evidence="3">The sequence shown here is derived from an EMBL/GenBank/DDBJ whole genome shotgun (WGS) entry which is preliminary data.</text>
</comment>
<keyword evidence="2" id="KW-1133">Transmembrane helix</keyword>
<proteinExistence type="predicted"/>
<name>A0ABV4I893_9ACTN</name>
<evidence type="ECO:0000313" key="3">
    <source>
        <dbReference type="EMBL" id="MEZ0493437.1"/>
    </source>
</evidence>
<evidence type="ECO:0000256" key="2">
    <source>
        <dbReference type="SAM" id="Phobius"/>
    </source>
</evidence>
<protein>
    <submittedName>
        <fullName evidence="3">Uncharacterized protein</fullName>
    </submittedName>
</protein>
<feature type="compositionally biased region" description="Basic and acidic residues" evidence="1">
    <location>
        <begin position="45"/>
        <end position="54"/>
    </location>
</feature>